<dbReference type="Proteomes" id="UP000278632">
    <property type="component" value="Unassembled WGS sequence"/>
</dbReference>
<keyword evidence="2 8" id="KW-0732">Signal</keyword>
<dbReference type="PANTHER" id="PTHR30429">
    <property type="entry name" value="D-METHIONINE-BINDING LIPOPROTEIN METQ"/>
    <property type="match status" value="1"/>
</dbReference>
<evidence type="ECO:0000256" key="5">
    <source>
        <dbReference type="ARBA" id="ARBA00023288"/>
    </source>
</evidence>
<evidence type="ECO:0000313" key="9">
    <source>
        <dbReference type="EMBL" id="RNL41565.1"/>
    </source>
</evidence>
<accession>A0A3N0B378</accession>
<dbReference type="RefSeq" id="WP_123192606.1">
    <property type="nucleotide sequence ID" value="NZ_QICD01000020.1"/>
</dbReference>
<dbReference type="OrthoDB" id="9812878at2"/>
<sequence length="278" mass="29378">MKRKLVVLLSIVASLCAALFLLSGCSAPGADDANAKSLKVGVVAGPYQDLFREAVEPSLRERGYSVSYVEFSDYVQPNNALVNGDILLNVFQHSTYLNSFAQQHGLDLVALPEIPTAAMGVFSNKVDSLDRLSEGATVAVPNDDTNLSRSLRVLQQAGLISLDSAADPAKATVGDIASNPKNIVVKQVNAEILPTVLDSVDAAVVNGNYAIGAGLDLADAAYVEQLTEGYYNVIAVRGEDAAAPFAQDIVAIVGSDVFRRAIEDPSRPFSAFSRPSGY</sequence>
<proteinExistence type="inferred from homology"/>
<comment type="subcellular location">
    <subcellularLocation>
        <location evidence="1">Membrane</location>
        <topology evidence="1">Lipid-anchor</topology>
    </subcellularLocation>
</comment>
<evidence type="ECO:0000256" key="8">
    <source>
        <dbReference type="SAM" id="SignalP"/>
    </source>
</evidence>
<dbReference type="PANTHER" id="PTHR30429:SF0">
    <property type="entry name" value="METHIONINE-BINDING LIPOPROTEIN METQ"/>
    <property type="match status" value="1"/>
</dbReference>
<evidence type="ECO:0000256" key="1">
    <source>
        <dbReference type="ARBA" id="ARBA00004635"/>
    </source>
</evidence>
<dbReference type="GO" id="GO:0016020">
    <property type="term" value="C:membrane"/>
    <property type="evidence" value="ECO:0007669"/>
    <property type="project" value="UniProtKB-SubCell"/>
</dbReference>
<dbReference type="SUPFAM" id="SSF53850">
    <property type="entry name" value="Periplasmic binding protein-like II"/>
    <property type="match status" value="1"/>
</dbReference>
<evidence type="ECO:0000256" key="7">
    <source>
        <dbReference type="PIRSR" id="PIRSR002854-1"/>
    </source>
</evidence>
<dbReference type="InterPro" id="IPR004872">
    <property type="entry name" value="Lipoprotein_NlpA"/>
</dbReference>
<dbReference type="PROSITE" id="PS51257">
    <property type="entry name" value="PROKAR_LIPOPROTEIN"/>
    <property type="match status" value="1"/>
</dbReference>
<gene>
    <name evidence="9" type="ORF">DMP08_09160</name>
</gene>
<evidence type="ECO:0000256" key="3">
    <source>
        <dbReference type="ARBA" id="ARBA00023136"/>
    </source>
</evidence>
<organism evidence="9 10">
    <name type="scientific">Paraeggerthella hongkongensis</name>
    <dbReference type="NCBI Taxonomy" id="230658"/>
    <lineage>
        <taxon>Bacteria</taxon>
        <taxon>Bacillati</taxon>
        <taxon>Actinomycetota</taxon>
        <taxon>Coriobacteriia</taxon>
        <taxon>Eggerthellales</taxon>
        <taxon>Eggerthellaceae</taxon>
        <taxon>Paraeggerthella</taxon>
    </lineage>
</organism>
<protein>
    <recommendedName>
        <fullName evidence="6">Lipoprotein</fullName>
    </recommendedName>
</protein>
<feature type="lipid moiety-binding region" description="S-diacylglycerol cysteine" evidence="7">
    <location>
        <position position="25"/>
    </location>
</feature>
<keyword evidence="10" id="KW-1185">Reference proteome</keyword>
<keyword evidence="4" id="KW-0564">Palmitate</keyword>
<feature type="signal peptide" evidence="8">
    <location>
        <begin position="1"/>
        <end position="29"/>
    </location>
</feature>
<comment type="similarity">
    <text evidence="6">Belongs to the nlpA lipoprotein family.</text>
</comment>
<dbReference type="AlphaFoldDB" id="A0A3N0B378"/>
<feature type="chain" id="PRO_5039695084" description="Lipoprotein" evidence="8">
    <location>
        <begin position="30"/>
        <end position="278"/>
    </location>
</feature>
<dbReference type="EMBL" id="QICD01000020">
    <property type="protein sequence ID" value="RNL41565.1"/>
    <property type="molecule type" value="Genomic_DNA"/>
</dbReference>
<evidence type="ECO:0000256" key="2">
    <source>
        <dbReference type="ARBA" id="ARBA00022729"/>
    </source>
</evidence>
<evidence type="ECO:0000313" key="10">
    <source>
        <dbReference type="Proteomes" id="UP000278632"/>
    </source>
</evidence>
<dbReference type="Pfam" id="PF03180">
    <property type="entry name" value="Lipoprotein_9"/>
    <property type="match status" value="1"/>
</dbReference>
<evidence type="ECO:0000256" key="4">
    <source>
        <dbReference type="ARBA" id="ARBA00023139"/>
    </source>
</evidence>
<keyword evidence="3" id="KW-0472">Membrane</keyword>
<name>A0A3N0B378_9ACTN</name>
<keyword evidence="5 6" id="KW-0449">Lipoprotein</keyword>
<evidence type="ECO:0000256" key="6">
    <source>
        <dbReference type="PIRNR" id="PIRNR002854"/>
    </source>
</evidence>
<dbReference type="PIRSF" id="PIRSF002854">
    <property type="entry name" value="MetQ"/>
    <property type="match status" value="1"/>
</dbReference>
<comment type="caution">
    <text evidence="9">The sequence shown here is derived from an EMBL/GenBank/DDBJ whole genome shotgun (WGS) entry which is preliminary data.</text>
</comment>
<reference evidence="10" key="1">
    <citation type="submission" date="2018-05" db="EMBL/GenBank/DDBJ databases">
        <title>Genome Sequencing of selected type strains of the family Eggerthellaceae.</title>
        <authorList>
            <person name="Danylec N."/>
            <person name="Stoll D.A."/>
            <person name="Doetsch A."/>
            <person name="Huch M."/>
        </authorList>
    </citation>
    <scope>NUCLEOTIDE SEQUENCE [LARGE SCALE GENOMIC DNA]</scope>
    <source>
        <strain evidence="10">DSM 16106</strain>
    </source>
</reference>
<dbReference type="Gene3D" id="3.40.190.10">
    <property type="entry name" value="Periplasmic binding protein-like II"/>
    <property type="match status" value="2"/>
</dbReference>